<evidence type="ECO:0000313" key="2">
    <source>
        <dbReference type="Proteomes" id="UP000288127"/>
    </source>
</evidence>
<dbReference type="Proteomes" id="UP000288127">
    <property type="component" value="Unassembled WGS sequence"/>
</dbReference>
<dbReference type="InterPro" id="IPR014987">
    <property type="entry name" value="UPF_YfcL"/>
</dbReference>
<dbReference type="Pfam" id="PF08891">
    <property type="entry name" value="YfcL"/>
    <property type="match status" value="1"/>
</dbReference>
<dbReference type="OrthoDB" id="5600394at2"/>
<evidence type="ECO:0000313" key="1">
    <source>
        <dbReference type="EMBL" id="RUO61596.1"/>
    </source>
</evidence>
<sequence>MASAAFNDYVQSLEQVFDEVVATGTDDELFASGYLRGHFDLVVAQLELNDHASADAVLPSVQASVEQAKHELAPADMAHIQAMLNRLEAVAAQVA</sequence>
<dbReference type="EMBL" id="PIPZ01000001">
    <property type="protein sequence ID" value="RUO61596.1"/>
    <property type="molecule type" value="Genomic_DNA"/>
</dbReference>
<dbReference type="RefSeq" id="WP_126759216.1">
    <property type="nucleotide sequence ID" value="NZ_CP085233.1"/>
</dbReference>
<gene>
    <name evidence="1" type="ORF">CWI76_04950</name>
</gene>
<accession>A0A432YKY8</accession>
<comment type="caution">
    <text evidence="1">The sequence shown here is derived from an EMBL/GenBank/DDBJ whole genome shotgun (WGS) entry which is preliminary data.</text>
</comment>
<proteinExistence type="predicted"/>
<name>A0A432YKY8_9GAMM</name>
<dbReference type="AlphaFoldDB" id="A0A432YKY8"/>
<protein>
    <recommendedName>
        <fullName evidence="3">YfcL family protein</fullName>
    </recommendedName>
</protein>
<evidence type="ECO:0008006" key="3">
    <source>
        <dbReference type="Google" id="ProtNLM"/>
    </source>
</evidence>
<reference evidence="2" key="1">
    <citation type="journal article" date="2018" name="Front. Microbiol.">
        <title>Genome-Based Analysis Reveals the Taxonomy and Diversity of the Family Idiomarinaceae.</title>
        <authorList>
            <person name="Liu Y."/>
            <person name="Lai Q."/>
            <person name="Shao Z."/>
        </authorList>
    </citation>
    <scope>NUCLEOTIDE SEQUENCE [LARGE SCALE GENOMIC DNA]</scope>
    <source>
        <strain evidence="2">PIM1</strain>
    </source>
</reference>
<keyword evidence="2" id="KW-1185">Reference proteome</keyword>
<organism evidence="1 2">
    <name type="scientific">Pseudidiomarina marina</name>
    <dbReference type="NCBI Taxonomy" id="502366"/>
    <lineage>
        <taxon>Bacteria</taxon>
        <taxon>Pseudomonadati</taxon>
        <taxon>Pseudomonadota</taxon>
        <taxon>Gammaproteobacteria</taxon>
        <taxon>Alteromonadales</taxon>
        <taxon>Idiomarinaceae</taxon>
        <taxon>Pseudidiomarina</taxon>
    </lineage>
</organism>